<comment type="caution">
    <text evidence="2">The sequence shown here is derived from an EMBL/GenBank/DDBJ whole genome shotgun (WGS) entry which is preliminary data.</text>
</comment>
<reference evidence="2" key="1">
    <citation type="submission" date="2015-06" db="EMBL/GenBank/DDBJ databases">
        <authorList>
            <person name="Liu B."/>
            <person name="Wang J."/>
            <person name="Zhu Y."/>
            <person name="Liu G."/>
            <person name="Chen Q."/>
            <person name="Zheng C."/>
            <person name="Che J."/>
            <person name="Ge C."/>
            <person name="Shi H."/>
            <person name="Pan Z."/>
            <person name="Liu X."/>
        </authorList>
    </citation>
    <scope>NUCLEOTIDE SEQUENCE [LARGE SCALE GENOMIC DNA]</scope>
    <source>
        <strain evidence="2">DSM 16346</strain>
    </source>
</reference>
<name>A0A0J6CTN2_9BACL</name>
<gene>
    <name evidence="2" type="ORF">AB986_10635</name>
</gene>
<accession>A0A0J6CTN2</accession>
<sequence length="145" mass="17090">MSRNKRQVFRQQLDVPLAARMRVVEKSSSAELEFHHKIYIHDIGLEGLGFSVDLEVPIHTDMEFAIKLNDEPFHIKGEVVWGKPNDPNDPNTRASHFFGVKFYLKTDKESSLIFQEVNRFAIKRHRRKQEIREMMKERLKKQAEG</sequence>
<feature type="domain" description="PilZ" evidence="1">
    <location>
        <begin position="5"/>
        <end position="110"/>
    </location>
</feature>
<dbReference type="GO" id="GO:0035438">
    <property type="term" value="F:cyclic-di-GMP binding"/>
    <property type="evidence" value="ECO:0007669"/>
    <property type="project" value="InterPro"/>
</dbReference>
<dbReference type="RefSeq" id="WP_048311143.1">
    <property type="nucleotide sequence ID" value="NZ_CP119526.1"/>
</dbReference>
<dbReference type="EMBL" id="LELK01000004">
    <property type="protein sequence ID" value="KMM36430.1"/>
    <property type="molecule type" value="Genomic_DNA"/>
</dbReference>
<keyword evidence="3" id="KW-1185">Reference proteome</keyword>
<dbReference type="Pfam" id="PF07238">
    <property type="entry name" value="PilZ"/>
    <property type="match status" value="1"/>
</dbReference>
<proteinExistence type="predicted"/>
<protein>
    <recommendedName>
        <fullName evidence="1">PilZ domain-containing protein</fullName>
    </recommendedName>
</protein>
<dbReference type="Proteomes" id="UP000035996">
    <property type="component" value="Unassembled WGS sequence"/>
</dbReference>
<organism evidence="2 3">
    <name type="scientific">Guptibacillus hwajinpoensis</name>
    <dbReference type="NCBI Taxonomy" id="208199"/>
    <lineage>
        <taxon>Bacteria</taxon>
        <taxon>Bacillati</taxon>
        <taxon>Bacillota</taxon>
        <taxon>Bacilli</taxon>
        <taxon>Bacillales</taxon>
        <taxon>Guptibacillaceae</taxon>
        <taxon>Guptibacillus</taxon>
    </lineage>
</organism>
<dbReference type="Gene3D" id="2.40.10.220">
    <property type="entry name" value="predicted glycosyltransferase like domains"/>
    <property type="match status" value="1"/>
</dbReference>
<evidence type="ECO:0000259" key="1">
    <source>
        <dbReference type="Pfam" id="PF07238"/>
    </source>
</evidence>
<dbReference type="InterPro" id="IPR009875">
    <property type="entry name" value="PilZ_domain"/>
</dbReference>
<dbReference type="AlphaFoldDB" id="A0A0J6CTN2"/>
<evidence type="ECO:0000313" key="3">
    <source>
        <dbReference type="Proteomes" id="UP000035996"/>
    </source>
</evidence>
<evidence type="ECO:0000313" key="2">
    <source>
        <dbReference type="EMBL" id="KMM36430.1"/>
    </source>
</evidence>
<dbReference type="OrthoDB" id="2877161at2"/>